<evidence type="ECO:0000256" key="1">
    <source>
        <dbReference type="SAM" id="Phobius"/>
    </source>
</evidence>
<evidence type="ECO:0000313" key="2">
    <source>
        <dbReference type="EMBL" id="SDZ00400.1"/>
    </source>
</evidence>
<dbReference type="EMBL" id="FNON01000008">
    <property type="protein sequence ID" value="SDZ00400.1"/>
    <property type="molecule type" value="Genomic_DNA"/>
</dbReference>
<evidence type="ECO:0000313" key="3">
    <source>
        <dbReference type="Proteomes" id="UP000199515"/>
    </source>
</evidence>
<keyword evidence="1" id="KW-0812">Transmembrane</keyword>
<keyword evidence="3" id="KW-1185">Reference proteome</keyword>
<dbReference type="Proteomes" id="UP000199515">
    <property type="component" value="Unassembled WGS sequence"/>
</dbReference>
<gene>
    <name evidence="2" type="ORF">SAMN05421504_108212</name>
</gene>
<dbReference type="AlphaFoldDB" id="A0A1H3PGX4"/>
<proteinExistence type="predicted"/>
<keyword evidence="1" id="KW-1133">Transmembrane helix</keyword>
<evidence type="ECO:0008006" key="4">
    <source>
        <dbReference type="Google" id="ProtNLM"/>
    </source>
</evidence>
<reference evidence="2 3" key="1">
    <citation type="submission" date="2016-10" db="EMBL/GenBank/DDBJ databases">
        <authorList>
            <person name="de Groot N.N."/>
        </authorList>
    </citation>
    <scope>NUCLEOTIDE SEQUENCE [LARGE SCALE GENOMIC DNA]</scope>
    <source>
        <strain evidence="2 3">CPCC 202699</strain>
    </source>
</reference>
<sequence>MPALSRPAAFIVVGVRIAVSLAFAALPDRTMTGLFGVPAKGKAAKAVAVHYVLRDLALGAGLWRALLRRRGERAWMVAGTVADIVDYAAIVATASRKKPTEQKFLIAQMSTVVILDCAIAATVGRAPVND</sequence>
<dbReference type="RefSeq" id="WP_091295614.1">
    <property type="nucleotide sequence ID" value="NZ_FNON01000008.1"/>
</dbReference>
<feature type="transmembrane region" description="Helical" evidence="1">
    <location>
        <begin position="104"/>
        <end position="124"/>
    </location>
</feature>
<accession>A0A1H3PGX4</accession>
<feature type="transmembrane region" description="Helical" evidence="1">
    <location>
        <begin position="48"/>
        <end position="67"/>
    </location>
</feature>
<name>A0A1H3PGX4_9PSEU</name>
<protein>
    <recommendedName>
        <fullName evidence="4">DUF4267 domain-containing protein</fullName>
    </recommendedName>
</protein>
<dbReference type="STRING" id="589385.SAMN05421504_108212"/>
<organism evidence="2 3">
    <name type="scientific">Amycolatopsis xylanica</name>
    <dbReference type="NCBI Taxonomy" id="589385"/>
    <lineage>
        <taxon>Bacteria</taxon>
        <taxon>Bacillati</taxon>
        <taxon>Actinomycetota</taxon>
        <taxon>Actinomycetes</taxon>
        <taxon>Pseudonocardiales</taxon>
        <taxon>Pseudonocardiaceae</taxon>
        <taxon>Amycolatopsis</taxon>
    </lineage>
</organism>
<keyword evidence="1" id="KW-0472">Membrane</keyword>